<dbReference type="PANTHER" id="PTHR38681">
    <property type="entry name" value="RETROVIRUS-RELATED POL POLYPROTEIN FROM TRANSPOSON 412-LIKE PROTEIN-RELATED"/>
    <property type="match status" value="1"/>
</dbReference>
<dbReference type="AlphaFoldDB" id="A0AAV4RG83"/>
<dbReference type="Gene3D" id="3.30.420.10">
    <property type="entry name" value="Ribonuclease H-like superfamily/Ribonuclease H"/>
    <property type="match status" value="1"/>
</dbReference>
<dbReference type="InterPro" id="IPR012337">
    <property type="entry name" value="RNaseH-like_sf"/>
</dbReference>
<organism evidence="2 3">
    <name type="scientific">Caerostris darwini</name>
    <dbReference type="NCBI Taxonomy" id="1538125"/>
    <lineage>
        <taxon>Eukaryota</taxon>
        <taxon>Metazoa</taxon>
        <taxon>Ecdysozoa</taxon>
        <taxon>Arthropoda</taxon>
        <taxon>Chelicerata</taxon>
        <taxon>Arachnida</taxon>
        <taxon>Araneae</taxon>
        <taxon>Araneomorphae</taxon>
        <taxon>Entelegynae</taxon>
        <taxon>Araneoidea</taxon>
        <taxon>Araneidae</taxon>
        <taxon>Caerostris</taxon>
    </lineage>
</organism>
<dbReference type="GO" id="GO:0003676">
    <property type="term" value="F:nucleic acid binding"/>
    <property type="evidence" value="ECO:0007669"/>
    <property type="project" value="InterPro"/>
</dbReference>
<evidence type="ECO:0000313" key="2">
    <source>
        <dbReference type="EMBL" id="GIY19936.1"/>
    </source>
</evidence>
<name>A0AAV4RG83_9ARAC</name>
<dbReference type="PANTHER" id="PTHR38681:SF1">
    <property type="entry name" value="RETROVIRUS-RELATED POL POLYPROTEIN FROM TRANSPOSON 412-LIKE PROTEIN"/>
    <property type="match status" value="1"/>
</dbReference>
<dbReference type="Proteomes" id="UP001054837">
    <property type="component" value="Unassembled WGS sequence"/>
</dbReference>
<evidence type="ECO:0000259" key="1">
    <source>
        <dbReference type="PROSITE" id="PS50994"/>
    </source>
</evidence>
<dbReference type="GO" id="GO:0015074">
    <property type="term" value="P:DNA integration"/>
    <property type="evidence" value="ECO:0007669"/>
    <property type="project" value="InterPro"/>
</dbReference>
<comment type="caution">
    <text evidence="2">The sequence shown here is derived from an EMBL/GenBank/DDBJ whole genome shotgun (WGS) entry which is preliminary data.</text>
</comment>
<sequence>MQTLCSVCGSNFMYAAMNEVCNILGISKLQTLAYNPQGNGIVERLNKILNEALSDFISAKQADWSQHIPLALMAFKNEHHHSIQKTLATFLVYGRDL</sequence>
<evidence type="ECO:0000313" key="3">
    <source>
        <dbReference type="Proteomes" id="UP001054837"/>
    </source>
</evidence>
<dbReference type="EMBL" id="BPLQ01006081">
    <property type="protein sequence ID" value="GIY19936.1"/>
    <property type="molecule type" value="Genomic_DNA"/>
</dbReference>
<proteinExistence type="predicted"/>
<dbReference type="InterPro" id="IPR036397">
    <property type="entry name" value="RNaseH_sf"/>
</dbReference>
<gene>
    <name evidence="2" type="primary">AVEN_64928_1</name>
    <name evidence="2" type="ORF">CDAR_440881</name>
</gene>
<protein>
    <submittedName>
        <fullName evidence="2">Integrase catalytic domain-containing protein</fullName>
    </submittedName>
</protein>
<accession>A0AAV4RG83</accession>
<reference evidence="2 3" key="1">
    <citation type="submission" date="2021-06" db="EMBL/GenBank/DDBJ databases">
        <title>Caerostris darwini draft genome.</title>
        <authorList>
            <person name="Kono N."/>
            <person name="Arakawa K."/>
        </authorList>
    </citation>
    <scope>NUCLEOTIDE SEQUENCE [LARGE SCALE GENOMIC DNA]</scope>
</reference>
<dbReference type="InterPro" id="IPR001584">
    <property type="entry name" value="Integrase_cat-core"/>
</dbReference>
<feature type="domain" description="Integrase catalytic" evidence="1">
    <location>
        <begin position="1"/>
        <end position="96"/>
    </location>
</feature>
<keyword evidence="3" id="KW-1185">Reference proteome</keyword>
<dbReference type="PROSITE" id="PS50994">
    <property type="entry name" value="INTEGRASE"/>
    <property type="match status" value="1"/>
</dbReference>
<dbReference type="SUPFAM" id="SSF53098">
    <property type="entry name" value="Ribonuclease H-like"/>
    <property type="match status" value="1"/>
</dbReference>